<keyword evidence="3" id="KW-1185">Reference proteome</keyword>
<dbReference type="InterPro" id="IPR013320">
    <property type="entry name" value="ConA-like_dom_sf"/>
</dbReference>
<protein>
    <recommendedName>
        <fullName evidence="1">B30.2/SPRY domain-containing protein</fullName>
    </recommendedName>
</protein>
<dbReference type="InterPro" id="IPR003877">
    <property type="entry name" value="SPRY_dom"/>
</dbReference>
<sequence length="240" mass="25565">MSYRPGPTGWSHENSRGNVDVSQDGLFVRYRGSTGFPDERRRMVGAAKGNAPCPRSGIYYFEFTVVNQGNGGLVGIGMMTEQSRLSDMPGWGKTAKDWGYHGDDGNVIFEGTAYRKATSTANRFGTGDTVGCGVNWNVKDGSIFFTKNGLYLGAPVKKIGDQDLYPAVGLLSAGAEIHANFGQQPFKIDIGTYAHDPEAAEKHAKGFHSGLDSIWGHVKEGMAEGLGEGIGEGIAHGLGA</sequence>
<dbReference type="PROSITE" id="PS50188">
    <property type="entry name" value="B302_SPRY"/>
    <property type="match status" value="1"/>
</dbReference>
<dbReference type="SUPFAM" id="SSF49899">
    <property type="entry name" value="Concanavalin A-like lectins/glucanases"/>
    <property type="match status" value="1"/>
</dbReference>
<dbReference type="OrthoDB" id="25503at2759"/>
<feature type="domain" description="B30.2/SPRY" evidence="1">
    <location>
        <begin position="1"/>
        <end position="186"/>
    </location>
</feature>
<dbReference type="EMBL" id="KL197731">
    <property type="protein sequence ID" value="KDQ53837.1"/>
    <property type="molecule type" value="Genomic_DNA"/>
</dbReference>
<accession>A0A067PRA2</accession>
<evidence type="ECO:0000313" key="3">
    <source>
        <dbReference type="Proteomes" id="UP000027265"/>
    </source>
</evidence>
<dbReference type="HOGENOM" id="CLU_077693_1_0_1"/>
<evidence type="ECO:0000259" key="1">
    <source>
        <dbReference type="PROSITE" id="PS50188"/>
    </source>
</evidence>
<gene>
    <name evidence="2" type="ORF">JAAARDRAFT_60943</name>
</gene>
<dbReference type="Gene3D" id="2.60.120.920">
    <property type="match status" value="1"/>
</dbReference>
<reference evidence="3" key="1">
    <citation type="journal article" date="2014" name="Proc. Natl. Acad. Sci. U.S.A.">
        <title>Extensive sampling of basidiomycete genomes demonstrates inadequacy of the white-rot/brown-rot paradigm for wood decay fungi.</title>
        <authorList>
            <person name="Riley R."/>
            <person name="Salamov A.A."/>
            <person name="Brown D.W."/>
            <person name="Nagy L.G."/>
            <person name="Floudas D."/>
            <person name="Held B.W."/>
            <person name="Levasseur A."/>
            <person name="Lombard V."/>
            <person name="Morin E."/>
            <person name="Otillar R."/>
            <person name="Lindquist E.A."/>
            <person name="Sun H."/>
            <person name="LaButti K.M."/>
            <person name="Schmutz J."/>
            <person name="Jabbour D."/>
            <person name="Luo H."/>
            <person name="Baker S.E."/>
            <person name="Pisabarro A.G."/>
            <person name="Walton J.D."/>
            <person name="Blanchette R.A."/>
            <person name="Henrissat B."/>
            <person name="Martin F."/>
            <person name="Cullen D."/>
            <person name="Hibbett D.S."/>
            <person name="Grigoriev I.V."/>
        </authorList>
    </citation>
    <scope>NUCLEOTIDE SEQUENCE [LARGE SCALE GENOMIC DNA]</scope>
    <source>
        <strain evidence="3">MUCL 33604</strain>
    </source>
</reference>
<proteinExistence type="predicted"/>
<dbReference type="STRING" id="933084.A0A067PRA2"/>
<dbReference type="PANTHER" id="PTHR12864">
    <property type="entry name" value="RAN BINDING PROTEIN 9-RELATED"/>
    <property type="match status" value="1"/>
</dbReference>
<dbReference type="Pfam" id="PF00622">
    <property type="entry name" value="SPRY"/>
    <property type="match status" value="1"/>
</dbReference>
<name>A0A067PRA2_9AGAM</name>
<dbReference type="InParanoid" id="A0A067PRA2"/>
<organism evidence="2 3">
    <name type="scientific">Jaapia argillacea MUCL 33604</name>
    <dbReference type="NCBI Taxonomy" id="933084"/>
    <lineage>
        <taxon>Eukaryota</taxon>
        <taxon>Fungi</taxon>
        <taxon>Dikarya</taxon>
        <taxon>Basidiomycota</taxon>
        <taxon>Agaricomycotina</taxon>
        <taxon>Agaricomycetes</taxon>
        <taxon>Agaricomycetidae</taxon>
        <taxon>Jaapiales</taxon>
        <taxon>Jaapiaceae</taxon>
        <taxon>Jaapia</taxon>
    </lineage>
</organism>
<dbReference type="InterPro" id="IPR001870">
    <property type="entry name" value="B30.2/SPRY"/>
</dbReference>
<evidence type="ECO:0000313" key="2">
    <source>
        <dbReference type="EMBL" id="KDQ53837.1"/>
    </source>
</evidence>
<dbReference type="InterPro" id="IPR050618">
    <property type="entry name" value="Ubq-SigPath_Reg"/>
</dbReference>
<dbReference type="InterPro" id="IPR043136">
    <property type="entry name" value="B30.2/SPRY_sf"/>
</dbReference>
<dbReference type="AlphaFoldDB" id="A0A067PRA2"/>
<dbReference type="Proteomes" id="UP000027265">
    <property type="component" value="Unassembled WGS sequence"/>
</dbReference>
<dbReference type="SMART" id="SM00449">
    <property type="entry name" value="SPRY"/>
    <property type="match status" value="1"/>
</dbReference>